<dbReference type="EMBL" id="BARW01038311">
    <property type="protein sequence ID" value="GAJ21882.1"/>
    <property type="molecule type" value="Genomic_DNA"/>
</dbReference>
<dbReference type="InterPro" id="IPR014710">
    <property type="entry name" value="RmlC-like_jellyroll"/>
</dbReference>
<evidence type="ECO:0000313" key="2">
    <source>
        <dbReference type="EMBL" id="GAJ21882.1"/>
    </source>
</evidence>
<dbReference type="SUPFAM" id="SSF51182">
    <property type="entry name" value="RmlC-like cupins"/>
    <property type="match status" value="1"/>
</dbReference>
<gene>
    <name evidence="2" type="ORF">S12H4_58842</name>
</gene>
<accession>X1VPE4</accession>
<comment type="caution">
    <text evidence="2">The sequence shown here is derived from an EMBL/GenBank/DDBJ whole genome shotgun (WGS) entry which is preliminary data.</text>
</comment>
<name>X1VPE4_9ZZZZ</name>
<reference evidence="2" key="1">
    <citation type="journal article" date="2014" name="Front. Microbiol.">
        <title>High frequency of phylogenetically diverse reductive dehalogenase-homologous genes in deep subseafloor sedimentary metagenomes.</title>
        <authorList>
            <person name="Kawai M."/>
            <person name="Futagami T."/>
            <person name="Toyoda A."/>
            <person name="Takaki Y."/>
            <person name="Nishi S."/>
            <person name="Hori S."/>
            <person name="Arai W."/>
            <person name="Tsubouchi T."/>
            <person name="Morono Y."/>
            <person name="Uchiyama I."/>
            <person name="Ito T."/>
            <person name="Fujiyama A."/>
            <person name="Inagaki F."/>
            <person name="Takami H."/>
        </authorList>
    </citation>
    <scope>NUCLEOTIDE SEQUENCE</scope>
    <source>
        <strain evidence="2">Expedition CK06-06</strain>
    </source>
</reference>
<feature type="domain" description="Cupin type-2" evidence="1">
    <location>
        <begin position="65"/>
        <end position="125"/>
    </location>
</feature>
<dbReference type="InterPro" id="IPR013096">
    <property type="entry name" value="Cupin_2"/>
</dbReference>
<dbReference type="InterPro" id="IPR011051">
    <property type="entry name" value="RmlC_Cupin_sf"/>
</dbReference>
<evidence type="ECO:0000259" key="1">
    <source>
        <dbReference type="Pfam" id="PF07883"/>
    </source>
</evidence>
<protein>
    <recommendedName>
        <fullName evidence="1">Cupin type-2 domain-containing protein</fullName>
    </recommendedName>
</protein>
<dbReference type="AlphaFoldDB" id="X1VPE4"/>
<dbReference type="Pfam" id="PF07883">
    <property type="entry name" value="Cupin_2"/>
    <property type="match status" value="1"/>
</dbReference>
<sequence length="138" mass="15387">MDEKDKQELLDLLKDIKPLRRSAKDMEWKEAWGKSGVFGKNLVSKADGLPFSVVMKKFPIRKEIAKEGGYTIHAHPTLEIGYIIKGKAKSYFEDVGVIETGEGTLLVQPPGLKHGAVSVEEEKIVIAINIPAVEWDEQ</sequence>
<proteinExistence type="predicted"/>
<dbReference type="Gene3D" id="2.60.120.10">
    <property type="entry name" value="Jelly Rolls"/>
    <property type="match status" value="1"/>
</dbReference>
<organism evidence="2">
    <name type="scientific">marine sediment metagenome</name>
    <dbReference type="NCBI Taxonomy" id="412755"/>
    <lineage>
        <taxon>unclassified sequences</taxon>
        <taxon>metagenomes</taxon>
        <taxon>ecological metagenomes</taxon>
    </lineage>
</organism>